<keyword evidence="2" id="KW-0732">Signal</keyword>
<evidence type="ECO:0008006" key="5">
    <source>
        <dbReference type="Google" id="ProtNLM"/>
    </source>
</evidence>
<evidence type="ECO:0000313" key="4">
    <source>
        <dbReference type="Proteomes" id="UP000664096"/>
    </source>
</evidence>
<gene>
    <name evidence="3" type="ORF">JF539_11800</name>
</gene>
<name>A0A939EF56_9HYPH</name>
<reference evidence="3" key="1">
    <citation type="submission" date="2020-12" db="EMBL/GenBank/DDBJ databases">
        <title>Oil enriched cultivation method for isolating marine PHA-producing bacteria.</title>
        <authorList>
            <person name="Zheng W."/>
            <person name="Yu S."/>
            <person name="Huang Y."/>
        </authorList>
    </citation>
    <scope>NUCLEOTIDE SEQUENCE</scope>
    <source>
        <strain evidence="3">SY-2-12</strain>
    </source>
</reference>
<proteinExistence type="predicted"/>
<feature type="compositionally biased region" description="Basic and acidic residues" evidence="1">
    <location>
        <begin position="75"/>
        <end position="84"/>
    </location>
</feature>
<accession>A0A939EF56</accession>
<organism evidence="3 4">
    <name type="scientific">Roseibium aggregatum</name>
    <dbReference type="NCBI Taxonomy" id="187304"/>
    <lineage>
        <taxon>Bacteria</taxon>
        <taxon>Pseudomonadati</taxon>
        <taxon>Pseudomonadota</taxon>
        <taxon>Alphaproteobacteria</taxon>
        <taxon>Hyphomicrobiales</taxon>
        <taxon>Stappiaceae</taxon>
        <taxon>Roseibium</taxon>
    </lineage>
</organism>
<feature type="signal peptide" evidence="2">
    <location>
        <begin position="1"/>
        <end position="31"/>
    </location>
</feature>
<dbReference type="RefSeq" id="WP_207140586.1">
    <property type="nucleotide sequence ID" value="NZ_JAEKJZ010000001.1"/>
</dbReference>
<protein>
    <recommendedName>
        <fullName evidence="5">Secreted protein</fullName>
    </recommendedName>
</protein>
<feature type="chain" id="PRO_5037440190" description="Secreted protein" evidence="2">
    <location>
        <begin position="32"/>
        <end position="229"/>
    </location>
</feature>
<dbReference type="AlphaFoldDB" id="A0A939EF56"/>
<sequence>MRKRSAKSVRRRVLGLLAGALTAFAVPSFLAADSAQPTYLQSGDNDLIEFQRGGVPGADSPADDAIRPAPMARPAKSDPARDKTQSVQGYSSEAPAGRLATTPAPQAEAASPETAFEEDLASDALEDAGEGAREREDEPAEIDARLVTVCLTNPRSASGDKAFDIRRDGPPRFVAAIGATSCARFEPTQHTLYLWKTNDGGKLALILSSPLDLNESDGTKVTLDWVRDR</sequence>
<feature type="region of interest" description="Disordered" evidence="1">
    <location>
        <begin position="50"/>
        <end position="117"/>
    </location>
</feature>
<evidence type="ECO:0000256" key="1">
    <source>
        <dbReference type="SAM" id="MobiDB-lite"/>
    </source>
</evidence>
<dbReference type="EMBL" id="JAEKJZ010000001">
    <property type="protein sequence ID" value="MBN9671018.1"/>
    <property type="molecule type" value="Genomic_DNA"/>
</dbReference>
<evidence type="ECO:0000313" key="3">
    <source>
        <dbReference type="EMBL" id="MBN9671018.1"/>
    </source>
</evidence>
<comment type="caution">
    <text evidence="3">The sequence shown here is derived from an EMBL/GenBank/DDBJ whole genome shotgun (WGS) entry which is preliminary data.</text>
</comment>
<dbReference type="Proteomes" id="UP000664096">
    <property type="component" value="Unassembled WGS sequence"/>
</dbReference>
<evidence type="ECO:0000256" key="2">
    <source>
        <dbReference type="SAM" id="SignalP"/>
    </source>
</evidence>